<sequence length="243" mass="27920">MSEVLVSSLLKSSRILIYRCWFLRPHVAPEILIYGAGFFITRHTKSSYIGVGFFITRATRDLLFTRCWFISYSSPPESSYIGAVSSYSCHQNHSYNWYLVLFIFRRHQRSSYIGAGLFVLVVTRNPHISVLVSSLLIALRSSYIGAGFFITRRHQRSSYIGAGFFITRRHQRSSYSIGVGFFITRRHQSPHISVLVLHYSSLTRILAISVLVSSLLVSPPESLIYRCTRFLHYSSPPETTIYR</sequence>
<accession>A0A4Y2NZB7</accession>
<dbReference type="EMBL" id="BGPR01009919">
    <property type="protein sequence ID" value="GBN43126.1"/>
    <property type="molecule type" value="Genomic_DNA"/>
</dbReference>
<name>A0A4Y2NZB7_ARAVE</name>
<gene>
    <name evidence="1" type="ORF">AVEN_147331_1</name>
</gene>
<evidence type="ECO:0000313" key="2">
    <source>
        <dbReference type="Proteomes" id="UP000499080"/>
    </source>
</evidence>
<keyword evidence="2" id="KW-1185">Reference proteome</keyword>
<comment type="caution">
    <text evidence="1">The sequence shown here is derived from an EMBL/GenBank/DDBJ whole genome shotgun (WGS) entry which is preliminary data.</text>
</comment>
<reference evidence="1 2" key="1">
    <citation type="journal article" date="2019" name="Sci. Rep.">
        <title>Orb-weaving spider Araneus ventricosus genome elucidates the spidroin gene catalogue.</title>
        <authorList>
            <person name="Kono N."/>
            <person name="Nakamura H."/>
            <person name="Ohtoshi R."/>
            <person name="Moran D.A.P."/>
            <person name="Shinohara A."/>
            <person name="Yoshida Y."/>
            <person name="Fujiwara M."/>
            <person name="Mori M."/>
            <person name="Tomita M."/>
            <person name="Arakawa K."/>
        </authorList>
    </citation>
    <scope>NUCLEOTIDE SEQUENCE [LARGE SCALE GENOMIC DNA]</scope>
</reference>
<protein>
    <submittedName>
        <fullName evidence="1">Uncharacterized protein</fullName>
    </submittedName>
</protein>
<evidence type="ECO:0000313" key="1">
    <source>
        <dbReference type="EMBL" id="GBN43126.1"/>
    </source>
</evidence>
<organism evidence="1 2">
    <name type="scientific">Araneus ventricosus</name>
    <name type="common">Orbweaver spider</name>
    <name type="synonym">Epeira ventricosa</name>
    <dbReference type="NCBI Taxonomy" id="182803"/>
    <lineage>
        <taxon>Eukaryota</taxon>
        <taxon>Metazoa</taxon>
        <taxon>Ecdysozoa</taxon>
        <taxon>Arthropoda</taxon>
        <taxon>Chelicerata</taxon>
        <taxon>Arachnida</taxon>
        <taxon>Araneae</taxon>
        <taxon>Araneomorphae</taxon>
        <taxon>Entelegynae</taxon>
        <taxon>Araneoidea</taxon>
        <taxon>Araneidae</taxon>
        <taxon>Araneus</taxon>
    </lineage>
</organism>
<dbReference type="AlphaFoldDB" id="A0A4Y2NZB7"/>
<proteinExistence type="predicted"/>
<dbReference type="Proteomes" id="UP000499080">
    <property type="component" value="Unassembled WGS sequence"/>
</dbReference>